<gene>
    <name evidence="3" type="ORF">DWU89_19720</name>
    <name evidence="2" type="ORF">H8784_19215</name>
</gene>
<evidence type="ECO:0000313" key="5">
    <source>
        <dbReference type="Proteomes" id="UP000629596"/>
    </source>
</evidence>
<feature type="transmembrane region" description="Helical" evidence="1">
    <location>
        <begin position="80"/>
        <end position="105"/>
    </location>
</feature>
<evidence type="ECO:0000313" key="2">
    <source>
        <dbReference type="EMBL" id="MBC8603841.1"/>
    </source>
</evidence>
<sequence>MDYNRIHILLDKYWRCITTIEEERELRNFFSGKVIPPEFRPYQVWFQTPEAEELPPLGSEFDHKIIERIACARRKKYRRLILSALAATIIFCIILFILLLTTSFISDNVYL</sequence>
<keyword evidence="5" id="KW-1185">Reference proteome</keyword>
<organism evidence="3 4">
    <name type="scientific">Parabacteroides acidifaciens</name>
    <dbReference type="NCBI Taxonomy" id="2290935"/>
    <lineage>
        <taxon>Bacteria</taxon>
        <taxon>Pseudomonadati</taxon>
        <taxon>Bacteroidota</taxon>
        <taxon>Bacteroidia</taxon>
        <taxon>Bacteroidales</taxon>
        <taxon>Tannerellaceae</taxon>
        <taxon>Parabacteroides</taxon>
    </lineage>
</organism>
<dbReference type="EMBL" id="QREV01000087">
    <property type="protein sequence ID" value="RDU47418.1"/>
    <property type="molecule type" value="Genomic_DNA"/>
</dbReference>
<evidence type="ECO:0000313" key="4">
    <source>
        <dbReference type="Proteomes" id="UP000256321"/>
    </source>
</evidence>
<reference evidence="3 4" key="1">
    <citation type="submission" date="2018-07" db="EMBL/GenBank/DDBJ databases">
        <title>Parabacteroides acidifaciens nov. sp., isolated from human feces.</title>
        <authorList>
            <person name="Wang Y.J."/>
        </authorList>
    </citation>
    <scope>NUCLEOTIDE SEQUENCE [LARGE SCALE GENOMIC DNA]</scope>
    <source>
        <strain evidence="3 4">426-9</strain>
    </source>
</reference>
<dbReference type="AlphaFoldDB" id="A0A3D8H921"/>
<reference evidence="2 5" key="2">
    <citation type="submission" date="2020-08" db="EMBL/GenBank/DDBJ databases">
        <title>Genome public.</title>
        <authorList>
            <person name="Liu C."/>
            <person name="Sun Q."/>
        </authorList>
    </citation>
    <scope>NUCLEOTIDE SEQUENCE [LARGE SCALE GENOMIC DNA]</scope>
    <source>
        <strain evidence="2 5">426_9</strain>
    </source>
</reference>
<comment type="caution">
    <text evidence="3">The sequence shown here is derived from an EMBL/GenBank/DDBJ whole genome shotgun (WGS) entry which is preliminary data.</text>
</comment>
<keyword evidence="1" id="KW-0472">Membrane</keyword>
<evidence type="ECO:0000313" key="3">
    <source>
        <dbReference type="EMBL" id="RDU47418.1"/>
    </source>
</evidence>
<dbReference type="Proteomes" id="UP000629596">
    <property type="component" value="Unassembled WGS sequence"/>
</dbReference>
<accession>A0A3D8H921</accession>
<keyword evidence="1" id="KW-0812">Transmembrane</keyword>
<dbReference type="Proteomes" id="UP000256321">
    <property type="component" value="Unassembled WGS sequence"/>
</dbReference>
<protein>
    <submittedName>
        <fullName evidence="3">Uncharacterized protein</fullName>
    </submittedName>
</protein>
<dbReference type="EMBL" id="JACRTI010000087">
    <property type="protein sequence ID" value="MBC8603841.1"/>
    <property type="molecule type" value="Genomic_DNA"/>
</dbReference>
<keyword evidence="1" id="KW-1133">Transmembrane helix</keyword>
<proteinExistence type="predicted"/>
<name>A0A3D8H921_9BACT</name>
<evidence type="ECO:0000256" key="1">
    <source>
        <dbReference type="SAM" id="Phobius"/>
    </source>
</evidence>